<name>A0ABT2HVQ6_9MICO</name>
<reference evidence="1 2" key="1">
    <citation type="submission" date="2022-04" db="EMBL/GenBank/DDBJ databases">
        <title>Human microbiome associated bacterial genomes.</title>
        <authorList>
            <person name="Sandstrom S."/>
            <person name="Salamzade R."/>
            <person name="Kalan L.R."/>
        </authorList>
    </citation>
    <scope>NUCLEOTIDE SEQUENCE [LARGE SCALE GENOMIC DNA]</scope>
    <source>
        <strain evidence="2">p3-SID1799</strain>
    </source>
</reference>
<organism evidence="1 2">
    <name type="scientific">Pseudoclavibacter albus</name>
    <dbReference type="NCBI Taxonomy" id="272241"/>
    <lineage>
        <taxon>Bacteria</taxon>
        <taxon>Bacillati</taxon>
        <taxon>Actinomycetota</taxon>
        <taxon>Actinomycetes</taxon>
        <taxon>Micrococcales</taxon>
        <taxon>Microbacteriaceae</taxon>
        <taxon>Pseudoclavibacter</taxon>
    </lineage>
</organism>
<dbReference type="Proteomes" id="UP001525379">
    <property type="component" value="Unassembled WGS sequence"/>
</dbReference>
<dbReference type="EMBL" id="JALXSQ010000008">
    <property type="protein sequence ID" value="MCT2042404.1"/>
    <property type="molecule type" value="Genomic_DNA"/>
</dbReference>
<keyword evidence="2" id="KW-1185">Reference proteome</keyword>
<comment type="caution">
    <text evidence="1">The sequence shown here is derived from an EMBL/GenBank/DDBJ whole genome shotgun (WGS) entry which is preliminary data.</text>
</comment>
<evidence type="ECO:0000313" key="2">
    <source>
        <dbReference type="Proteomes" id="UP001525379"/>
    </source>
</evidence>
<proteinExistence type="predicted"/>
<dbReference type="RefSeq" id="WP_260103932.1">
    <property type="nucleotide sequence ID" value="NZ_JALXSQ010000008.1"/>
</dbReference>
<evidence type="ECO:0000313" key="1">
    <source>
        <dbReference type="EMBL" id="MCT2042404.1"/>
    </source>
</evidence>
<protein>
    <submittedName>
        <fullName evidence="1">Uncharacterized protein</fullName>
    </submittedName>
</protein>
<sequence length="154" mass="16217">MLTPSIAAALFEFATDRAAAPLQIEGAHFVLVAPDPGSAPLLLLVRTRIHRRDSLSNGFLPADFERARTAAATYGHTPGFLLAAHAPNDQEVLLIATTLDTLEAAAAEAHTEWAKPKKDGGIQLSYGTAGRAALARDGRITHVTVSTRASGNLL</sequence>
<gene>
    <name evidence="1" type="ORF">M3D15_03505</name>
</gene>
<accession>A0ABT2HVQ6</accession>